<evidence type="ECO:0000313" key="3">
    <source>
        <dbReference type="Proteomes" id="UP000218934"/>
    </source>
</evidence>
<keyword evidence="1" id="KW-0812">Transmembrane</keyword>
<dbReference type="RefSeq" id="WP_066966869.1">
    <property type="nucleotide sequence ID" value="NZ_CP023449.1"/>
</dbReference>
<keyword evidence="1" id="KW-0472">Membrane</keyword>
<comment type="caution">
    <text evidence="2">The sequence shown here is derived from an EMBL/GenBank/DDBJ whole genome shotgun (WGS) entry which is preliminary data.</text>
</comment>
<dbReference type="GO" id="GO:0015097">
    <property type="term" value="F:mercury ion transmembrane transporter activity"/>
    <property type="evidence" value="ECO:0007669"/>
    <property type="project" value="InterPro"/>
</dbReference>
<sequence length="125" mass="12905">MVVTRSTSARDLFDRLAIGLSALCFVHCAASVVLVTLLATAGGALLHPAIHEVGLGFAILLAIIGLGRGFVQHRKRVPMVLGTLGIALMAAALSVPHGVGEAAFTMLGVSCVAIAHMLNRRANIL</sequence>
<feature type="transmembrane region" description="Helical" evidence="1">
    <location>
        <begin position="79"/>
        <end position="96"/>
    </location>
</feature>
<accession>A0A2A4FSB2</accession>
<dbReference type="KEGG" id="rdi:CMV14_20200"/>
<dbReference type="Proteomes" id="UP000218934">
    <property type="component" value="Unassembled WGS sequence"/>
</dbReference>
<feature type="transmembrane region" description="Helical" evidence="1">
    <location>
        <begin position="45"/>
        <end position="67"/>
    </location>
</feature>
<name>A0A2A4FSB2_9SPHN</name>
<dbReference type="EMBL" id="NWUF01000019">
    <property type="protein sequence ID" value="PCE41067.1"/>
    <property type="molecule type" value="Genomic_DNA"/>
</dbReference>
<keyword evidence="1" id="KW-1133">Transmembrane helix</keyword>
<proteinExistence type="predicted"/>
<dbReference type="GO" id="GO:0016020">
    <property type="term" value="C:membrane"/>
    <property type="evidence" value="ECO:0007669"/>
    <property type="project" value="InterPro"/>
</dbReference>
<reference evidence="2 3" key="1">
    <citation type="submission" date="2017-09" db="EMBL/GenBank/DDBJ databases">
        <title>The Catabolism of 3,6-Dichlorosalicylic acid is Initiated by the Cytochrome P450 Monooxygenase DsmABC in Rhizorhabdus dicambivorans Ndbn-20.</title>
        <authorList>
            <person name="Na L."/>
        </authorList>
    </citation>
    <scope>NUCLEOTIDE SEQUENCE [LARGE SCALE GENOMIC DNA]</scope>
    <source>
        <strain evidence="2 3">Ndbn-20m</strain>
    </source>
</reference>
<keyword evidence="3" id="KW-1185">Reference proteome</keyword>
<dbReference type="InterPro" id="IPR004891">
    <property type="entry name" value="Mercury-R_MerC"/>
</dbReference>
<feature type="transmembrane region" description="Helical" evidence="1">
    <location>
        <begin position="12"/>
        <end position="39"/>
    </location>
</feature>
<protein>
    <submittedName>
        <fullName evidence="2">MerC domain-containing protein</fullName>
    </submittedName>
</protein>
<organism evidence="2 3">
    <name type="scientific">Rhizorhabdus dicambivorans</name>
    <dbReference type="NCBI Taxonomy" id="1850238"/>
    <lineage>
        <taxon>Bacteria</taxon>
        <taxon>Pseudomonadati</taxon>
        <taxon>Pseudomonadota</taxon>
        <taxon>Alphaproteobacteria</taxon>
        <taxon>Sphingomonadales</taxon>
        <taxon>Sphingomonadaceae</taxon>
        <taxon>Rhizorhabdus</taxon>
    </lineage>
</organism>
<dbReference type="OrthoDB" id="6078385at2"/>
<evidence type="ECO:0000256" key="1">
    <source>
        <dbReference type="SAM" id="Phobius"/>
    </source>
</evidence>
<gene>
    <name evidence="2" type="ORF">COO09_17120</name>
</gene>
<dbReference type="Pfam" id="PF03203">
    <property type="entry name" value="MerC"/>
    <property type="match status" value="1"/>
</dbReference>
<dbReference type="AlphaFoldDB" id="A0A2A4FSB2"/>
<evidence type="ECO:0000313" key="2">
    <source>
        <dbReference type="EMBL" id="PCE41067.1"/>
    </source>
</evidence>